<dbReference type="PANTHER" id="PTHR43140:SF1">
    <property type="entry name" value="TYPE I RESTRICTION ENZYME ECOKI SPECIFICITY SUBUNIT"/>
    <property type="match status" value="1"/>
</dbReference>
<keyword evidence="3" id="KW-0238">DNA-binding</keyword>
<dbReference type="InterPro" id="IPR051212">
    <property type="entry name" value="Type-I_RE_S_subunit"/>
</dbReference>
<evidence type="ECO:0000256" key="1">
    <source>
        <dbReference type="ARBA" id="ARBA00010923"/>
    </source>
</evidence>
<keyword evidence="5" id="KW-0255">Endonuclease</keyword>
<dbReference type="EC" id="3.1.21.-" evidence="5"/>
<proteinExistence type="inferred from homology"/>
<reference evidence="5 6" key="1">
    <citation type="submission" date="2023-04" db="EMBL/GenBank/DDBJ databases">
        <title>A novel bacteria isolated from coastal sediment.</title>
        <authorList>
            <person name="Liu X.-J."/>
            <person name="Du Z.-J."/>
        </authorList>
    </citation>
    <scope>NUCLEOTIDE SEQUENCE [LARGE SCALE GENOMIC DNA]</scope>
    <source>
        <strain evidence="5 6">SDUM461003</strain>
    </source>
</reference>
<feature type="domain" description="Type I restriction modification DNA specificity" evidence="4">
    <location>
        <begin position="9"/>
        <end position="179"/>
    </location>
</feature>
<evidence type="ECO:0000256" key="3">
    <source>
        <dbReference type="ARBA" id="ARBA00023125"/>
    </source>
</evidence>
<comment type="similarity">
    <text evidence="1">Belongs to the type-I restriction system S methylase family.</text>
</comment>
<dbReference type="PANTHER" id="PTHR43140">
    <property type="entry name" value="TYPE-1 RESTRICTION ENZYME ECOKI SPECIFICITY PROTEIN"/>
    <property type="match status" value="1"/>
</dbReference>
<evidence type="ECO:0000256" key="2">
    <source>
        <dbReference type="ARBA" id="ARBA00022747"/>
    </source>
</evidence>
<evidence type="ECO:0000259" key="4">
    <source>
        <dbReference type="Pfam" id="PF01420"/>
    </source>
</evidence>
<gene>
    <name evidence="5" type="ORF">QEH52_00310</name>
</gene>
<protein>
    <submittedName>
        <fullName evidence="5">Restriction endonuclease subunit S</fullName>
        <ecNumber evidence="5">3.1.21.-</ecNumber>
    </submittedName>
</protein>
<dbReference type="InterPro" id="IPR000055">
    <property type="entry name" value="Restrct_endonuc_typeI_TRD"/>
</dbReference>
<organism evidence="5 6">
    <name type="scientific">Thalassobacterium maritimum</name>
    <dbReference type="NCBI Taxonomy" id="3041265"/>
    <lineage>
        <taxon>Bacteria</taxon>
        <taxon>Pseudomonadati</taxon>
        <taxon>Verrucomicrobiota</taxon>
        <taxon>Opitutia</taxon>
        <taxon>Puniceicoccales</taxon>
        <taxon>Coraliomargaritaceae</taxon>
        <taxon>Thalassobacterium</taxon>
    </lineage>
</organism>
<keyword evidence="6" id="KW-1185">Reference proteome</keyword>
<dbReference type="RefSeq" id="WP_308947898.1">
    <property type="nucleotide sequence ID" value="NZ_JARXHW010000001.1"/>
</dbReference>
<name>A0ABU1AP42_9BACT</name>
<dbReference type="InterPro" id="IPR044946">
    <property type="entry name" value="Restrct_endonuc_typeI_TRD_sf"/>
</dbReference>
<dbReference type="GO" id="GO:0016787">
    <property type="term" value="F:hydrolase activity"/>
    <property type="evidence" value="ECO:0007669"/>
    <property type="project" value="UniProtKB-KW"/>
</dbReference>
<keyword evidence="2" id="KW-0680">Restriction system</keyword>
<dbReference type="SUPFAM" id="SSF116734">
    <property type="entry name" value="DNA methylase specificity domain"/>
    <property type="match status" value="2"/>
</dbReference>
<feature type="domain" description="Type I restriction modification DNA specificity" evidence="4">
    <location>
        <begin position="214"/>
        <end position="389"/>
    </location>
</feature>
<dbReference type="Proteomes" id="UP001225316">
    <property type="component" value="Unassembled WGS sequence"/>
</dbReference>
<evidence type="ECO:0000313" key="5">
    <source>
        <dbReference type="EMBL" id="MDQ8205936.1"/>
    </source>
</evidence>
<dbReference type="EMBL" id="JARXHW010000001">
    <property type="protein sequence ID" value="MDQ8205936.1"/>
    <property type="molecule type" value="Genomic_DNA"/>
</dbReference>
<accession>A0ABU1AP42</accession>
<dbReference type="CDD" id="cd17249">
    <property type="entry name" value="RMtype1_S_EcoR124I-TRD2-CR2_like"/>
    <property type="match status" value="1"/>
</dbReference>
<sequence>MAQELYELPQGWEWKTLQELGKFSAGGTPSKSNPDFWGGDQLWITPKDMKSEKLRDSQLKITDTAIDKSSAKLIPAGSILIVARSGILRHTLPVCINEIEATVNQDIKVFIPSKKITSAFCQKMLIGHEPMILRDLVKGGVTVESLKYQEFQNHPFPVPPLAEQERIVAKLDALFSRIDQAIAQLQHTQAQTKALLNSGSKHSFDELSKRHGSSKLSSVVKINSGIALPKIFKNWEGTGDLPFYKVAQMNNDTRIMRNPEITFSSNIGLKNRIKLFPAGSVLIPKRGGAILTNKKRLLLEEASYDSNIMGLKADESILTDEYLFQFMLSLDLSDFIDTSTIPQINNKHIDRMQIPVPPLAEQSKIVAQLDAISERTQALTAATSAQLEKLGALKASLLDAAFRGQL</sequence>
<keyword evidence="5" id="KW-0540">Nuclease</keyword>
<dbReference type="Pfam" id="PF01420">
    <property type="entry name" value="Methylase_S"/>
    <property type="match status" value="2"/>
</dbReference>
<keyword evidence="5" id="KW-0378">Hydrolase</keyword>
<evidence type="ECO:0000313" key="6">
    <source>
        <dbReference type="Proteomes" id="UP001225316"/>
    </source>
</evidence>
<dbReference type="Gene3D" id="3.90.220.20">
    <property type="entry name" value="DNA methylase specificity domains"/>
    <property type="match status" value="3"/>
</dbReference>
<comment type="caution">
    <text evidence="5">The sequence shown here is derived from an EMBL/GenBank/DDBJ whole genome shotgun (WGS) entry which is preliminary data.</text>
</comment>
<dbReference type="GO" id="GO:0004519">
    <property type="term" value="F:endonuclease activity"/>
    <property type="evidence" value="ECO:0007669"/>
    <property type="project" value="UniProtKB-KW"/>
</dbReference>